<evidence type="ECO:0000256" key="6">
    <source>
        <dbReference type="ARBA" id="ARBA00023136"/>
    </source>
</evidence>
<protein>
    <submittedName>
        <fullName evidence="9">Os03g0741600 protein</fullName>
    </submittedName>
</protein>
<dbReference type="PaxDb" id="39947-A0A0P0W2T6"/>
<keyword evidence="5 8" id="KW-1133">Transmembrane helix</keyword>
<evidence type="ECO:0000256" key="2">
    <source>
        <dbReference type="ARBA" id="ARBA00004141"/>
    </source>
</evidence>
<dbReference type="Pfam" id="PF03208">
    <property type="entry name" value="PRA1"/>
    <property type="match status" value="1"/>
</dbReference>
<keyword evidence="11" id="KW-1267">Proteomics identification</keyword>
<dbReference type="OMA" id="RVNYFMM"/>
<keyword evidence="4 8" id="KW-0812">Transmembrane</keyword>
<evidence type="ECO:0007829" key="11">
    <source>
        <dbReference type="PeptideAtlas" id="A0A0P0W2T6"/>
    </source>
</evidence>
<dbReference type="Proteomes" id="UP000059680">
    <property type="component" value="Chromosome 3"/>
</dbReference>
<dbReference type="STRING" id="39947.A0A0P0W2T6"/>
<dbReference type="Gramene" id="Os03t0741600-00">
    <property type="protein sequence ID" value="Os03t0741600-00"/>
    <property type="gene ID" value="Os03g0741600"/>
</dbReference>
<dbReference type="GO" id="GO:0016020">
    <property type="term" value="C:membrane"/>
    <property type="evidence" value="ECO:0007669"/>
    <property type="project" value="UniProtKB-SubCell"/>
</dbReference>
<proteinExistence type="evidence at protein level"/>
<feature type="transmembrane region" description="Helical" evidence="8">
    <location>
        <begin position="202"/>
        <end position="221"/>
    </location>
</feature>
<dbReference type="InParanoid" id="A0A0P0W2T6"/>
<dbReference type="GO" id="GO:0005783">
    <property type="term" value="C:endoplasmic reticulum"/>
    <property type="evidence" value="ECO:0000318"/>
    <property type="project" value="GO_Central"/>
</dbReference>
<dbReference type="eggNOG" id="KOG3142">
    <property type="taxonomic scope" value="Eukaryota"/>
</dbReference>
<accession>A0A0P0W2T6</accession>
<dbReference type="FunCoup" id="A0A0P0W2T6">
    <property type="interactions" value="106"/>
</dbReference>
<keyword evidence="10" id="KW-1185">Reference proteome</keyword>
<name>A0A0P0W2T6_ORYSJ</name>
<comment type="similarity">
    <text evidence="3">Belongs to the PRA1 family.</text>
</comment>
<reference evidence="9 10" key="2">
    <citation type="journal article" date="2013" name="Plant Cell Physiol.">
        <title>Rice Annotation Project Database (RAP-DB): an integrative and interactive database for rice genomics.</title>
        <authorList>
            <person name="Sakai H."/>
            <person name="Lee S.S."/>
            <person name="Tanaka T."/>
            <person name="Numa H."/>
            <person name="Kim J."/>
            <person name="Kawahara Y."/>
            <person name="Wakimoto H."/>
            <person name="Yang C.C."/>
            <person name="Iwamoto M."/>
            <person name="Abe T."/>
            <person name="Yamada Y."/>
            <person name="Muto A."/>
            <person name="Inokuchi H."/>
            <person name="Ikemura T."/>
            <person name="Matsumoto T."/>
            <person name="Sasaki T."/>
            <person name="Itoh T."/>
        </authorList>
    </citation>
    <scope>NUCLEOTIDE SEQUENCE [LARGE SCALE GENOMIC DNA]</scope>
    <source>
        <strain evidence="10">cv. Nipponbare</strain>
    </source>
</reference>
<evidence type="ECO:0000256" key="7">
    <source>
        <dbReference type="SAM" id="MobiDB-lite"/>
    </source>
</evidence>
<sequence>MTKDEPDRRCFADKQTPSLKTRDSTTPRRPFPPQSQRSKRKLKAKAQRESSEIHHNFPQSDPLSLSPLADLAAATMRNSTSSAAAQPAPASAAMYGSYASPSSGAGGYAKIPTYPPPPSAYPAAPPPPVMGQPVPPPPAQLHDPTAPPSPIAKAAELVTRFREQGQALIAARRPWGEVFRAPAFSRPPSVGEAVARARRNAAYFRANYALAVLAVVAASLLWHPGTLFALLALCAAWFFLYFARPASSAGQPLRLLGMEFEDGTVLAALTGVTVIALLFTNVGWNVIGSVMIGAALVAAHATLRSTDDLFLTEQEAAGDGLVAAGMSAAGPILPTYVRIA</sequence>
<comment type="function">
    <text evidence="1">May be involved in both secretory and endocytic intracellular trafficking in the endosomal/prevacuolar compartments.</text>
</comment>
<feature type="transmembrane region" description="Helical" evidence="8">
    <location>
        <begin position="263"/>
        <end position="280"/>
    </location>
</feature>
<dbReference type="AlphaFoldDB" id="A0A0P0W2T6"/>
<dbReference type="GO" id="GO:0005794">
    <property type="term" value="C:Golgi apparatus"/>
    <property type="evidence" value="ECO:0000318"/>
    <property type="project" value="GO_Central"/>
</dbReference>
<evidence type="ECO:0000256" key="8">
    <source>
        <dbReference type="SAM" id="Phobius"/>
    </source>
</evidence>
<evidence type="ECO:0000256" key="4">
    <source>
        <dbReference type="ARBA" id="ARBA00022692"/>
    </source>
</evidence>
<comment type="subcellular location">
    <subcellularLocation>
        <location evidence="2">Membrane</location>
        <topology evidence="2">Multi-pass membrane protein</topology>
    </subcellularLocation>
</comment>
<organism evidence="9 10">
    <name type="scientific">Oryza sativa subsp. japonica</name>
    <name type="common">Rice</name>
    <dbReference type="NCBI Taxonomy" id="39947"/>
    <lineage>
        <taxon>Eukaryota</taxon>
        <taxon>Viridiplantae</taxon>
        <taxon>Streptophyta</taxon>
        <taxon>Embryophyta</taxon>
        <taxon>Tracheophyta</taxon>
        <taxon>Spermatophyta</taxon>
        <taxon>Magnoliopsida</taxon>
        <taxon>Liliopsida</taxon>
        <taxon>Poales</taxon>
        <taxon>Poaceae</taxon>
        <taxon>BOP clade</taxon>
        <taxon>Oryzoideae</taxon>
        <taxon>Oryzeae</taxon>
        <taxon>Oryzinae</taxon>
        <taxon>Oryza</taxon>
        <taxon>Oryza sativa</taxon>
    </lineage>
</organism>
<gene>
    <name evidence="9" type="ordered locus">Os03g0741600</name>
    <name evidence="9" type="ORF">OSNPB_030741600</name>
</gene>
<feature type="region of interest" description="Disordered" evidence="7">
    <location>
        <begin position="119"/>
        <end position="145"/>
    </location>
</feature>
<evidence type="ECO:0000313" key="9">
    <source>
        <dbReference type="EMBL" id="BAS86312.1"/>
    </source>
</evidence>
<evidence type="ECO:0000256" key="5">
    <source>
        <dbReference type="ARBA" id="ARBA00022989"/>
    </source>
</evidence>
<reference evidence="10" key="1">
    <citation type="journal article" date="2005" name="Nature">
        <title>The map-based sequence of the rice genome.</title>
        <authorList>
            <consortium name="International rice genome sequencing project (IRGSP)"/>
            <person name="Matsumoto T."/>
            <person name="Wu J."/>
            <person name="Kanamori H."/>
            <person name="Katayose Y."/>
            <person name="Fujisawa M."/>
            <person name="Namiki N."/>
            <person name="Mizuno H."/>
            <person name="Yamamoto K."/>
            <person name="Antonio B.A."/>
            <person name="Baba T."/>
            <person name="Sakata K."/>
            <person name="Nagamura Y."/>
            <person name="Aoki H."/>
            <person name="Arikawa K."/>
            <person name="Arita K."/>
            <person name="Bito T."/>
            <person name="Chiden Y."/>
            <person name="Fujitsuka N."/>
            <person name="Fukunaka R."/>
            <person name="Hamada M."/>
            <person name="Harada C."/>
            <person name="Hayashi A."/>
            <person name="Hijishita S."/>
            <person name="Honda M."/>
            <person name="Hosokawa S."/>
            <person name="Ichikawa Y."/>
            <person name="Idonuma A."/>
            <person name="Iijima M."/>
            <person name="Ikeda M."/>
            <person name="Ikeno M."/>
            <person name="Ito K."/>
            <person name="Ito S."/>
            <person name="Ito T."/>
            <person name="Ito Y."/>
            <person name="Ito Y."/>
            <person name="Iwabuchi A."/>
            <person name="Kamiya K."/>
            <person name="Karasawa W."/>
            <person name="Kurita K."/>
            <person name="Katagiri S."/>
            <person name="Kikuta A."/>
            <person name="Kobayashi H."/>
            <person name="Kobayashi N."/>
            <person name="Machita K."/>
            <person name="Maehara T."/>
            <person name="Masukawa M."/>
            <person name="Mizubayashi T."/>
            <person name="Mukai Y."/>
            <person name="Nagasaki H."/>
            <person name="Nagata Y."/>
            <person name="Naito S."/>
            <person name="Nakashima M."/>
            <person name="Nakama Y."/>
            <person name="Nakamichi Y."/>
            <person name="Nakamura M."/>
            <person name="Meguro A."/>
            <person name="Negishi M."/>
            <person name="Ohta I."/>
            <person name="Ohta T."/>
            <person name="Okamoto M."/>
            <person name="Ono N."/>
            <person name="Saji S."/>
            <person name="Sakaguchi M."/>
            <person name="Sakai K."/>
            <person name="Shibata M."/>
            <person name="Shimokawa T."/>
            <person name="Song J."/>
            <person name="Takazaki Y."/>
            <person name="Terasawa K."/>
            <person name="Tsugane M."/>
            <person name="Tsuji K."/>
            <person name="Ueda S."/>
            <person name="Waki K."/>
            <person name="Yamagata H."/>
            <person name="Yamamoto M."/>
            <person name="Yamamoto S."/>
            <person name="Yamane H."/>
            <person name="Yoshiki S."/>
            <person name="Yoshihara R."/>
            <person name="Yukawa K."/>
            <person name="Zhong H."/>
            <person name="Yano M."/>
            <person name="Yuan Q."/>
            <person name="Ouyang S."/>
            <person name="Liu J."/>
            <person name="Jones K.M."/>
            <person name="Gansberger K."/>
            <person name="Moffat K."/>
            <person name="Hill J."/>
            <person name="Bera J."/>
            <person name="Fadrosh D."/>
            <person name="Jin S."/>
            <person name="Johri S."/>
            <person name="Kim M."/>
            <person name="Overton L."/>
            <person name="Reardon M."/>
            <person name="Tsitrin T."/>
            <person name="Vuong H."/>
            <person name="Weaver B."/>
            <person name="Ciecko A."/>
            <person name="Tallon L."/>
            <person name="Jackson J."/>
            <person name="Pai G."/>
            <person name="Aken S.V."/>
            <person name="Utterback T."/>
            <person name="Reidmuller S."/>
            <person name="Feldblyum T."/>
            <person name="Hsiao J."/>
            <person name="Zismann V."/>
            <person name="Iobst S."/>
            <person name="de Vazeille A.R."/>
            <person name="Buell C.R."/>
            <person name="Ying K."/>
            <person name="Li Y."/>
            <person name="Lu T."/>
            <person name="Huang Y."/>
            <person name="Zhao Q."/>
            <person name="Feng Q."/>
            <person name="Zhang L."/>
            <person name="Zhu J."/>
            <person name="Weng Q."/>
            <person name="Mu J."/>
            <person name="Lu Y."/>
            <person name="Fan D."/>
            <person name="Liu Y."/>
            <person name="Guan J."/>
            <person name="Zhang Y."/>
            <person name="Yu S."/>
            <person name="Liu X."/>
            <person name="Zhang Y."/>
            <person name="Hong G."/>
            <person name="Han B."/>
            <person name="Choisne N."/>
            <person name="Demange N."/>
            <person name="Orjeda G."/>
            <person name="Samain S."/>
            <person name="Cattolico L."/>
            <person name="Pelletier E."/>
            <person name="Couloux A."/>
            <person name="Segurens B."/>
            <person name="Wincker P."/>
            <person name="D'Hont A."/>
            <person name="Scarpelli C."/>
            <person name="Weissenbach J."/>
            <person name="Salanoubat M."/>
            <person name="Quetier F."/>
            <person name="Yu Y."/>
            <person name="Kim H.R."/>
            <person name="Rambo T."/>
            <person name="Currie J."/>
            <person name="Collura K."/>
            <person name="Luo M."/>
            <person name="Yang T."/>
            <person name="Ammiraju J.S.S."/>
            <person name="Engler F."/>
            <person name="Soderlund C."/>
            <person name="Wing R.A."/>
            <person name="Palmer L.E."/>
            <person name="de la Bastide M."/>
            <person name="Spiegel L."/>
            <person name="Nascimento L."/>
            <person name="Zutavern T."/>
            <person name="O'Shaughnessy A."/>
            <person name="Dike S."/>
            <person name="Dedhia N."/>
            <person name="Preston R."/>
            <person name="Balija V."/>
            <person name="McCombie W.R."/>
            <person name="Chow T."/>
            <person name="Chen H."/>
            <person name="Chung M."/>
            <person name="Chen C."/>
            <person name="Shaw J."/>
            <person name="Wu H."/>
            <person name="Hsiao K."/>
            <person name="Chao Y."/>
            <person name="Chu M."/>
            <person name="Cheng C."/>
            <person name="Hour A."/>
            <person name="Lee P."/>
            <person name="Lin S."/>
            <person name="Lin Y."/>
            <person name="Liou J."/>
            <person name="Liu S."/>
            <person name="Hsing Y."/>
            <person name="Raghuvanshi S."/>
            <person name="Mohanty A."/>
            <person name="Bharti A.K."/>
            <person name="Gaur A."/>
            <person name="Gupta V."/>
            <person name="Kumar D."/>
            <person name="Ravi V."/>
            <person name="Vij S."/>
            <person name="Kapur A."/>
            <person name="Khurana P."/>
            <person name="Khurana P."/>
            <person name="Khurana J.P."/>
            <person name="Tyagi A.K."/>
            <person name="Gaikwad K."/>
            <person name="Singh A."/>
            <person name="Dalal V."/>
            <person name="Srivastava S."/>
            <person name="Dixit A."/>
            <person name="Pal A.K."/>
            <person name="Ghazi I.A."/>
            <person name="Yadav M."/>
            <person name="Pandit A."/>
            <person name="Bhargava A."/>
            <person name="Sureshbabu K."/>
            <person name="Batra K."/>
            <person name="Sharma T.R."/>
            <person name="Mohapatra T."/>
            <person name="Singh N.K."/>
            <person name="Messing J."/>
            <person name="Nelson A.B."/>
            <person name="Fuks G."/>
            <person name="Kavchok S."/>
            <person name="Keizer G."/>
            <person name="Linton E."/>
            <person name="Llaca V."/>
            <person name="Song R."/>
            <person name="Tanyolac B."/>
            <person name="Young S."/>
            <person name="Ho-Il K."/>
            <person name="Hahn J.H."/>
            <person name="Sangsakoo G."/>
            <person name="Vanavichit A."/>
            <person name="de Mattos Luiz.A.T."/>
            <person name="Zimmer P.D."/>
            <person name="Malone G."/>
            <person name="Dellagostin O."/>
            <person name="de Oliveira A.C."/>
            <person name="Bevan M."/>
            <person name="Bancroft I."/>
            <person name="Minx P."/>
            <person name="Cordum H."/>
            <person name="Wilson R."/>
            <person name="Cheng Z."/>
            <person name="Jin W."/>
            <person name="Jiang J."/>
            <person name="Leong S.A."/>
            <person name="Iwama H."/>
            <person name="Gojobori T."/>
            <person name="Itoh T."/>
            <person name="Niimura Y."/>
            <person name="Fujii Y."/>
            <person name="Habara T."/>
            <person name="Sakai H."/>
            <person name="Sato Y."/>
            <person name="Wilson G."/>
            <person name="Kumar K."/>
            <person name="McCouch S."/>
            <person name="Juretic N."/>
            <person name="Hoen D."/>
            <person name="Wright S."/>
            <person name="Bruskiewich R."/>
            <person name="Bureau T."/>
            <person name="Miyao A."/>
            <person name="Hirochika H."/>
            <person name="Nishikawa T."/>
            <person name="Kadowaki K."/>
            <person name="Sugiura M."/>
            <person name="Burr B."/>
            <person name="Sasaki T."/>
        </authorList>
    </citation>
    <scope>NUCLEOTIDE SEQUENCE [LARGE SCALE GENOMIC DNA]</scope>
    <source>
        <strain evidence="10">cv. Nipponbare</strain>
    </source>
</reference>
<feature type="compositionally biased region" description="Basic and acidic residues" evidence="7">
    <location>
        <begin position="1"/>
        <end position="12"/>
    </location>
</feature>
<dbReference type="PANTHER" id="PTHR19317:SF58">
    <property type="entry name" value="OS03G0741600 PROTEIN"/>
    <property type="match status" value="1"/>
</dbReference>
<feature type="compositionally biased region" description="Basic and acidic residues" evidence="7">
    <location>
        <begin position="46"/>
        <end position="55"/>
    </location>
</feature>
<reference evidence="9 10" key="3">
    <citation type="journal article" date="2013" name="Rice">
        <title>Improvement of the Oryza sativa Nipponbare reference genome using next generation sequence and optical map data.</title>
        <authorList>
            <person name="Kawahara Y."/>
            <person name="de la Bastide M."/>
            <person name="Hamilton J.P."/>
            <person name="Kanamori H."/>
            <person name="McCombie W.R."/>
            <person name="Ouyang S."/>
            <person name="Schwartz D.C."/>
            <person name="Tanaka T."/>
            <person name="Wu J."/>
            <person name="Zhou S."/>
            <person name="Childs K.L."/>
            <person name="Davidson R.M."/>
            <person name="Lin H."/>
            <person name="Quesada-Ocampo L."/>
            <person name="Vaillancourt B."/>
            <person name="Sakai H."/>
            <person name="Lee S.S."/>
            <person name="Kim J."/>
            <person name="Numa H."/>
            <person name="Itoh T."/>
            <person name="Buell C.R."/>
            <person name="Matsumoto T."/>
        </authorList>
    </citation>
    <scope>NUCLEOTIDE SEQUENCE [LARGE SCALE GENOMIC DNA]</scope>
    <source>
        <strain evidence="10">cv. Nipponbare</strain>
    </source>
</reference>
<dbReference type="InterPro" id="IPR004895">
    <property type="entry name" value="Prenylated_rab_accept_PRA1"/>
</dbReference>
<dbReference type="EMBL" id="AP014959">
    <property type="protein sequence ID" value="BAS86312.1"/>
    <property type="molecule type" value="Genomic_DNA"/>
</dbReference>
<dbReference type="GO" id="GO:0016192">
    <property type="term" value="P:vesicle-mediated transport"/>
    <property type="evidence" value="ECO:0000318"/>
    <property type="project" value="GO_Central"/>
</dbReference>
<keyword evidence="6 8" id="KW-0472">Membrane</keyword>
<evidence type="ECO:0000256" key="1">
    <source>
        <dbReference type="ARBA" id="ARBA00002501"/>
    </source>
</evidence>
<evidence type="ECO:0000256" key="3">
    <source>
        <dbReference type="ARBA" id="ARBA00006483"/>
    </source>
</evidence>
<dbReference type="PANTHER" id="PTHR19317">
    <property type="entry name" value="PRENYLATED RAB ACCEPTOR 1-RELATED"/>
    <property type="match status" value="1"/>
</dbReference>
<evidence type="ECO:0000313" key="10">
    <source>
        <dbReference type="Proteomes" id="UP000059680"/>
    </source>
</evidence>
<feature type="region of interest" description="Disordered" evidence="7">
    <location>
        <begin position="1"/>
        <end position="65"/>
    </location>
</feature>